<reference evidence="3" key="1">
    <citation type="submission" date="2017-09" db="EMBL/GenBank/DDBJ databases">
        <title>Depth-based differentiation of microbial function through sediment-hosted aquifers and enrichment of novel symbionts in the deep terrestrial subsurface.</title>
        <authorList>
            <person name="Probst A.J."/>
            <person name="Ladd B."/>
            <person name="Jarett J.K."/>
            <person name="Geller-Mcgrath D.E."/>
            <person name="Sieber C.M.K."/>
            <person name="Emerson J.B."/>
            <person name="Anantharaman K."/>
            <person name="Thomas B.C."/>
            <person name="Malmstrom R."/>
            <person name="Stieglmeier M."/>
            <person name="Klingl A."/>
            <person name="Woyke T."/>
            <person name="Ryan C.M."/>
            <person name="Banfield J.F."/>
        </authorList>
    </citation>
    <scope>NUCLEOTIDE SEQUENCE [LARGE SCALE GENOMIC DNA]</scope>
</reference>
<dbReference type="InterPro" id="IPR006121">
    <property type="entry name" value="HMA_dom"/>
</dbReference>
<organism evidence="2 3">
    <name type="scientific">Candidatus Falkowbacteria bacterium CG10_big_fil_rev_8_21_14_0_10_37_14</name>
    <dbReference type="NCBI Taxonomy" id="1974561"/>
    <lineage>
        <taxon>Bacteria</taxon>
        <taxon>Candidatus Falkowiibacteriota</taxon>
    </lineage>
</organism>
<feature type="domain" description="HMA" evidence="1">
    <location>
        <begin position="2"/>
        <end position="67"/>
    </location>
</feature>
<dbReference type="AlphaFoldDB" id="A0A2M6WSP5"/>
<evidence type="ECO:0000313" key="3">
    <source>
        <dbReference type="Proteomes" id="UP000228533"/>
    </source>
</evidence>
<dbReference type="GO" id="GO:0046872">
    <property type="term" value="F:metal ion binding"/>
    <property type="evidence" value="ECO:0007669"/>
    <property type="project" value="InterPro"/>
</dbReference>
<dbReference type="PROSITE" id="PS50846">
    <property type="entry name" value="HMA_2"/>
    <property type="match status" value="1"/>
</dbReference>
<comment type="caution">
    <text evidence="2">The sequence shown here is derived from an EMBL/GenBank/DDBJ whole genome shotgun (WGS) entry which is preliminary data.</text>
</comment>
<sequence length="69" mass="7617">MKTLKIKLQGLHCPACVQLSTMKLKKIAGVETVKINLVSGQTEIIANRDVSIDEAKKMLQDTDYSISNI</sequence>
<dbReference type="SUPFAM" id="SSF55008">
    <property type="entry name" value="HMA, heavy metal-associated domain"/>
    <property type="match status" value="1"/>
</dbReference>
<proteinExistence type="predicted"/>
<gene>
    <name evidence="2" type="ORF">COT94_03645</name>
</gene>
<evidence type="ECO:0000259" key="1">
    <source>
        <dbReference type="PROSITE" id="PS50846"/>
    </source>
</evidence>
<dbReference type="Pfam" id="PF00403">
    <property type="entry name" value="HMA"/>
    <property type="match status" value="1"/>
</dbReference>
<protein>
    <recommendedName>
        <fullName evidence="1">HMA domain-containing protein</fullName>
    </recommendedName>
</protein>
<name>A0A2M6WSP5_9BACT</name>
<dbReference type="CDD" id="cd00371">
    <property type="entry name" value="HMA"/>
    <property type="match status" value="1"/>
</dbReference>
<evidence type="ECO:0000313" key="2">
    <source>
        <dbReference type="EMBL" id="PIT95827.1"/>
    </source>
</evidence>
<accession>A0A2M6WSP5</accession>
<dbReference type="Proteomes" id="UP000228533">
    <property type="component" value="Unassembled WGS sequence"/>
</dbReference>
<dbReference type="InterPro" id="IPR036163">
    <property type="entry name" value="HMA_dom_sf"/>
</dbReference>
<dbReference type="Gene3D" id="3.30.70.100">
    <property type="match status" value="1"/>
</dbReference>
<dbReference type="EMBL" id="PFAM01000022">
    <property type="protein sequence ID" value="PIT95827.1"/>
    <property type="molecule type" value="Genomic_DNA"/>
</dbReference>